<dbReference type="SUPFAM" id="SSF56349">
    <property type="entry name" value="DNA breaking-rejoining enzymes"/>
    <property type="match status" value="1"/>
</dbReference>
<evidence type="ECO:0000256" key="2">
    <source>
        <dbReference type="ARBA" id="ARBA00023125"/>
    </source>
</evidence>
<name>A0A0S1SGN0_9BACT</name>
<dbReference type="SUPFAM" id="SSF47823">
    <property type="entry name" value="lambda integrase-like, N-terminal domain"/>
    <property type="match status" value="1"/>
</dbReference>
<evidence type="ECO:0000313" key="8">
    <source>
        <dbReference type="Proteomes" id="UP000069135"/>
    </source>
</evidence>
<keyword evidence="3" id="KW-0233">DNA recombination</keyword>
<dbReference type="PANTHER" id="PTHR30349">
    <property type="entry name" value="PHAGE INTEGRASE-RELATED"/>
    <property type="match status" value="1"/>
</dbReference>
<dbReference type="Pfam" id="PF00589">
    <property type="entry name" value="Phage_integrase"/>
    <property type="match status" value="1"/>
</dbReference>
<dbReference type="GO" id="GO:0006310">
    <property type="term" value="P:DNA recombination"/>
    <property type="evidence" value="ECO:0007669"/>
    <property type="project" value="UniProtKB-KW"/>
</dbReference>
<accession>A0A0S1SS63</accession>
<proteinExistence type="predicted"/>
<accession>A0A0S1SGN0</accession>
<evidence type="ECO:0000256" key="3">
    <source>
        <dbReference type="ARBA" id="ARBA00023172"/>
    </source>
</evidence>
<dbReference type="EMBL" id="CP013065">
    <property type="protein sequence ID" value="ALM13159.1"/>
    <property type="molecule type" value="Genomic_DNA"/>
</dbReference>
<dbReference type="PROSITE" id="PS51900">
    <property type="entry name" value="CB"/>
    <property type="match status" value="1"/>
</dbReference>
<keyword evidence="2 4" id="KW-0238">DNA-binding</keyword>
<dbReference type="Pfam" id="PF02899">
    <property type="entry name" value="Phage_int_SAM_1"/>
    <property type="match status" value="1"/>
</dbReference>
<dbReference type="PROSITE" id="PS51898">
    <property type="entry name" value="TYR_RECOMBINASE"/>
    <property type="match status" value="1"/>
</dbReference>
<dbReference type="GO" id="GO:0003677">
    <property type="term" value="F:DNA binding"/>
    <property type="evidence" value="ECO:0007669"/>
    <property type="project" value="UniProtKB-UniRule"/>
</dbReference>
<dbReference type="InterPro" id="IPR002104">
    <property type="entry name" value="Integrase_catalytic"/>
</dbReference>
<gene>
    <name evidence="7" type="ORF">PeribacterD1_0468</name>
</gene>
<reference evidence="7 8" key="2">
    <citation type="journal article" date="2016" name="PeerJ">
        <title>Analysis of five complete genome sequences for members of the class Peribacteria in the recently recognized Peregrinibacteria bacterial phylum.</title>
        <authorList>
            <person name="Anantharaman K."/>
            <person name="Brown C.T."/>
            <person name="Burstein D."/>
            <person name="Castelle C.J."/>
            <person name="Probst A.J."/>
            <person name="Thomas B.C."/>
            <person name="Williams K.H."/>
            <person name="Banfield J.F."/>
        </authorList>
    </citation>
    <scope>NUCLEOTIDE SEQUENCE [LARGE SCALE GENOMIC DNA]</scope>
    <source>
        <strain evidence="7">RIFOXYD1_FULL_PER-ii_59_16</strain>
    </source>
</reference>
<dbReference type="PANTHER" id="PTHR30349:SF81">
    <property type="entry name" value="TYROSINE RECOMBINASE XERC"/>
    <property type="match status" value="1"/>
</dbReference>
<evidence type="ECO:0000256" key="1">
    <source>
        <dbReference type="ARBA" id="ARBA00022908"/>
    </source>
</evidence>
<keyword evidence="1" id="KW-0229">DNA integration</keyword>
<evidence type="ECO:0000259" key="6">
    <source>
        <dbReference type="PROSITE" id="PS51900"/>
    </source>
</evidence>
<dbReference type="InterPro" id="IPR004107">
    <property type="entry name" value="Integrase_SAM-like_N"/>
</dbReference>
<dbReference type="InterPro" id="IPR013762">
    <property type="entry name" value="Integrase-like_cat_sf"/>
</dbReference>
<feature type="domain" description="Tyr recombinase" evidence="5">
    <location>
        <begin position="115"/>
        <end position="303"/>
    </location>
</feature>
<dbReference type="InterPro" id="IPR044068">
    <property type="entry name" value="CB"/>
</dbReference>
<evidence type="ECO:0000259" key="5">
    <source>
        <dbReference type="PROSITE" id="PS51898"/>
    </source>
</evidence>
<dbReference type="AlphaFoldDB" id="A0A0S1SGN0"/>
<protein>
    <submittedName>
        <fullName evidence="7">Putative Tyrosine recombinase xerD</fullName>
    </submittedName>
</protein>
<organism evidence="7 8">
    <name type="scientific">Candidatus Peribacter riflensis</name>
    <dbReference type="NCBI Taxonomy" id="1735162"/>
    <lineage>
        <taxon>Bacteria</taxon>
        <taxon>Candidatus Peregrinibacteriota</taxon>
        <taxon>Candidatus Peribacteria</taxon>
        <taxon>Candidatus Peribacterales</taxon>
        <taxon>Candidatus Peribacteraceae</taxon>
        <taxon>Candidatus Peribacter</taxon>
    </lineage>
</organism>
<dbReference type="Gene3D" id="1.10.150.130">
    <property type="match status" value="1"/>
</dbReference>
<accession>A0A0S1SWF7</accession>
<evidence type="ECO:0000256" key="4">
    <source>
        <dbReference type="PROSITE-ProRule" id="PRU01248"/>
    </source>
</evidence>
<dbReference type="STRING" id="1735162.PeribacterB2_0467"/>
<dbReference type="GO" id="GO:0015074">
    <property type="term" value="P:DNA integration"/>
    <property type="evidence" value="ECO:0007669"/>
    <property type="project" value="UniProtKB-KW"/>
</dbReference>
<reference evidence="8" key="1">
    <citation type="submission" date="2015-10" db="EMBL/GenBank/DDBJ databases">
        <title>Analysis of five complete genome sequences for members of the class Peribacteria in the recently recognized Peregrinibacteria bacterial phylum.</title>
        <authorList>
            <person name="Anantharaman K."/>
            <person name="Brown C.T."/>
            <person name="Burstein D."/>
            <person name="Castelle C.J."/>
            <person name="Probst A.J."/>
            <person name="Thomas B.C."/>
            <person name="Williams K.H."/>
            <person name="Banfield J.F."/>
        </authorList>
    </citation>
    <scope>NUCLEOTIDE SEQUENCE [LARGE SCALE GENOMIC DNA]</scope>
</reference>
<dbReference type="Gene3D" id="1.10.443.10">
    <property type="entry name" value="Intergrase catalytic core"/>
    <property type="match status" value="1"/>
</dbReference>
<dbReference type="InterPro" id="IPR011010">
    <property type="entry name" value="DNA_brk_join_enz"/>
</dbReference>
<dbReference type="PATRIC" id="fig|1735161.3.peg.460"/>
<feature type="domain" description="Core-binding (CB)" evidence="6">
    <location>
        <begin position="5"/>
        <end position="94"/>
    </location>
</feature>
<evidence type="ECO:0000313" key="7">
    <source>
        <dbReference type="EMBL" id="ALM13159.1"/>
    </source>
</evidence>
<accession>A0A0S1SNK5</accession>
<sequence>MSHPTTLAQAIDRYLTFLQAEQNKSPLTIRSYRQSLDLLLKLSQIESPLLFSKQTIRIYKTALHSFRARNGRELSIRTKNHHLTILRAFLRYLIQEEEMDVLPPDRIQRFKEEQRKVKVLFADDLALLLSSPDTTTREGKRDKAILELFFSTGMRLAELRSLNRTDLNFKTKEISVRGKRGKLRVVFLSDAACTALKAYLEARLDHLTPLFISHLQKATFEMPPGERFRISANMIYRIVKRYALEAGILSNPSPHTLRHSFATDLLRNGADLRSVQEMLGHKDLSTTQIYTHVTNPQLKEVHKKFHGK</sequence>
<dbReference type="InterPro" id="IPR010998">
    <property type="entry name" value="Integrase_recombinase_N"/>
</dbReference>
<accession>A0A0S1SJZ8</accession>
<dbReference type="Proteomes" id="UP000069135">
    <property type="component" value="Chromosome"/>
</dbReference>
<dbReference type="KEGG" id="prf:PeribacterA2_0468"/>
<dbReference type="InterPro" id="IPR050090">
    <property type="entry name" value="Tyrosine_recombinase_XerCD"/>
</dbReference>